<dbReference type="SUPFAM" id="SSF46785">
    <property type="entry name" value="Winged helix' DNA-binding domain"/>
    <property type="match status" value="1"/>
</dbReference>
<accession>A0A6L3YP59</accession>
<dbReference type="Proteomes" id="UP000481643">
    <property type="component" value="Unassembled WGS sequence"/>
</dbReference>
<keyword evidence="1" id="KW-0805">Transcription regulation</keyword>
<comment type="caution">
    <text evidence="5">The sequence shown here is derived from an EMBL/GenBank/DDBJ whole genome shotgun (WGS) entry which is preliminary data.</text>
</comment>
<evidence type="ECO:0000259" key="4">
    <source>
        <dbReference type="PROSITE" id="PS51118"/>
    </source>
</evidence>
<proteinExistence type="predicted"/>
<protein>
    <submittedName>
        <fullName evidence="5">Winged helix-turn-helix transcriptional regulator</fullName>
    </submittedName>
</protein>
<dbReference type="PANTHER" id="PTHR33204">
    <property type="entry name" value="TRANSCRIPTIONAL REGULATOR, MARR FAMILY"/>
    <property type="match status" value="1"/>
</dbReference>
<dbReference type="PANTHER" id="PTHR33204:SF29">
    <property type="entry name" value="TRANSCRIPTIONAL REGULATOR"/>
    <property type="match status" value="1"/>
</dbReference>
<evidence type="ECO:0000256" key="1">
    <source>
        <dbReference type="ARBA" id="ARBA00023015"/>
    </source>
</evidence>
<gene>
    <name evidence="5" type="ORF">F9L08_13135</name>
</gene>
<dbReference type="EMBL" id="WBVX01000012">
    <property type="protein sequence ID" value="KAB2684964.1"/>
    <property type="molecule type" value="Genomic_DNA"/>
</dbReference>
<reference evidence="5 6" key="1">
    <citation type="submission" date="2019-09" db="EMBL/GenBank/DDBJ databases">
        <title>Taxonomic organization of the family Brucellaceae based on a phylogenomic approach.</title>
        <authorList>
            <person name="Leclercq S."/>
            <person name="Cloeckaert A."/>
            <person name="Zygmunt M.S."/>
        </authorList>
    </citation>
    <scope>NUCLEOTIDE SEQUENCE [LARGE SCALE GENOMIC DNA]</scope>
    <source>
        <strain evidence="5 6">WS1830</strain>
    </source>
</reference>
<dbReference type="InterPro" id="IPR036390">
    <property type="entry name" value="WH_DNA-bd_sf"/>
</dbReference>
<dbReference type="InterPro" id="IPR002577">
    <property type="entry name" value="HTH_HxlR"/>
</dbReference>
<dbReference type="AlphaFoldDB" id="A0A6L3YP59"/>
<keyword evidence="3" id="KW-0804">Transcription</keyword>
<evidence type="ECO:0000313" key="6">
    <source>
        <dbReference type="Proteomes" id="UP000481643"/>
    </source>
</evidence>
<sequence length="122" mass="13731">MAKAKHSRFDCSPGCAVEAAISLIDGKWKSVVLFHLLDGTLRFNELRRQIPGVTQRMLTNQLRELEEDGLIKRKIYAQVPPKVEYSLSPLGRSIEPILLALKDWGDTNIDRFSKPIKTQAAA</sequence>
<organism evidence="5 6">
    <name type="scientific">Brucella tritici</name>
    <dbReference type="NCBI Taxonomy" id="94626"/>
    <lineage>
        <taxon>Bacteria</taxon>
        <taxon>Pseudomonadati</taxon>
        <taxon>Pseudomonadota</taxon>
        <taxon>Alphaproteobacteria</taxon>
        <taxon>Hyphomicrobiales</taxon>
        <taxon>Brucellaceae</taxon>
        <taxon>Brucella/Ochrobactrum group</taxon>
        <taxon>Brucella</taxon>
    </lineage>
</organism>
<dbReference type="Gene3D" id="1.10.10.10">
    <property type="entry name" value="Winged helix-like DNA-binding domain superfamily/Winged helix DNA-binding domain"/>
    <property type="match status" value="1"/>
</dbReference>
<dbReference type="PROSITE" id="PS51118">
    <property type="entry name" value="HTH_HXLR"/>
    <property type="match status" value="1"/>
</dbReference>
<dbReference type="GO" id="GO:0003677">
    <property type="term" value="F:DNA binding"/>
    <property type="evidence" value="ECO:0007669"/>
    <property type="project" value="UniProtKB-KW"/>
</dbReference>
<keyword evidence="2" id="KW-0238">DNA-binding</keyword>
<dbReference type="Pfam" id="PF01638">
    <property type="entry name" value="HxlR"/>
    <property type="match status" value="1"/>
</dbReference>
<name>A0A6L3YP59_9HYPH</name>
<dbReference type="RefSeq" id="WP_061345933.1">
    <property type="nucleotide sequence ID" value="NZ_JAKVTF010000001.1"/>
</dbReference>
<evidence type="ECO:0000256" key="2">
    <source>
        <dbReference type="ARBA" id="ARBA00023125"/>
    </source>
</evidence>
<evidence type="ECO:0000256" key="3">
    <source>
        <dbReference type="ARBA" id="ARBA00023163"/>
    </source>
</evidence>
<feature type="domain" description="HTH hxlR-type" evidence="4">
    <location>
        <begin position="15"/>
        <end position="113"/>
    </location>
</feature>
<dbReference type="InterPro" id="IPR036388">
    <property type="entry name" value="WH-like_DNA-bd_sf"/>
</dbReference>
<evidence type="ECO:0000313" key="5">
    <source>
        <dbReference type="EMBL" id="KAB2684964.1"/>
    </source>
</evidence>